<feature type="transmembrane region" description="Helical" evidence="11">
    <location>
        <begin position="102"/>
        <end position="123"/>
    </location>
</feature>
<keyword evidence="10 11" id="KW-0472">Membrane</keyword>
<feature type="transmembrane region" description="Helical" evidence="11">
    <location>
        <begin position="5"/>
        <end position="22"/>
    </location>
</feature>
<evidence type="ECO:0000256" key="7">
    <source>
        <dbReference type="ARBA" id="ARBA00022833"/>
    </source>
</evidence>
<comment type="similarity">
    <text evidence="3">Belongs to the peptidase M50B family.</text>
</comment>
<evidence type="ECO:0000256" key="11">
    <source>
        <dbReference type="SAM" id="Phobius"/>
    </source>
</evidence>
<dbReference type="Proteomes" id="UP000034075">
    <property type="component" value="Unassembled WGS sequence"/>
</dbReference>
<dbReference type="GO" id="GO:0006508">
    <property type="term" value="P:proteolysis"/>
    <property type="evidence" value="ECO:0007669"/>
    <property type="project" value="UniProtKB-KW"/>
</dbReference>
<evidence type="ECO:0000256" key="3">
    <source>
        <dbReference type="ARBA" id="ARBA00007931"/>
    </source>
</evidence>
<feature type="transmembrane region" description="Helical" evidence="11">
    <location>
        <begin position="298"/>
        <end position="320"/>
    </location>
</feature>
<keyword evidence="8 11" id="KW-1133">Transmembrane helix</keyword>
<feature type="transmembrane region" description="Helical" evidence="11">
    <location>
        <begin position="350"/>
        <end position="372"/>
    </location>
</feature>
<evidence type="ECO:0000256" key="10">
    <source>
        <dbReference type="ARBA" id="ARBA00023136"/>
    </source>
</evidence>
<accession>A0A0G0FDS5</accession>
<dbReference type="InterPro" id="IPR004387">
    <property type="entry name" value="Pept_M50_Zn"/>
</dbReference>
<evidence type="ECO:0000256" key="1">
    <source>
        <dbReference type="ARBA" id="ARBA00001947"/>
    </source>
</evidence>
<feature type="domain" description="Peptidase M50" evidence="12">
    <location>
        <begin position="11"/>
        <end position="362"/>
    </location>
</feature>
<gene>
    <name evidence="13" type="ORF">US24_C0017G0007</name>
</gene>
<evidence type="ECO:0000256" key="5">
    <source>
        <dbReference type="ARBA" id="ARBA00022692"/>
    </source>
</evidence>
<dbReference type="PANTHER" id="PTHR42837:SF2">
    <property type="entry name" value="MEMBRANE METALLOPROTEASE ARASP2, CHLOROPLASTIC-RELATED"/>
    <property type="match status" value="1"/>
</dbReference>
<keyword evidence="9 13" id="KW-0482">Metalloprotease</keyword>
<evidence type="ECO:0000313" key="14">
    <source>
        <dbReference type="Proteomes" id="UP000034075"/>
    </source>
</evidence>
<dbReference type="EMBL" id="LBSF01000017">
    <property type="protein sequence ID" value="KKQ11725.1"/>
    <property type="molecule type" value="Genomic_DNA"/>
</dbReference>
<organism evidence="13 14">
    <name type="scientific">candidate division WS6 bacterium GW2011_GWC2_36_7</name>
    <dbReference type="NCBI Taxonomy" id="1619091"/>
    <lineage>
        <taxon>Bacteria</taxon>
        <taxon>Candidatus Dojkabacteria</taxon>
    </lineage>
</organism>
<dbReference type="CDD" id="cd06163">
    <property type="entry name" value="S2P-M50_PDZ_RseP-like"/>
    <property type="match status" value="1"/>
</dbReference>
<evidence type="ECO:0000256" key="6">
    <source>
        <dbReference type="ARBA" id="ARBA00022801"/>
    </source>
</evidence>
<keyword evidence="6" id="KW-0378">Hydrolase</keyword>
<dbReference type="PATRIC" id="fig|1619091.4.peg.238"/>
<evidence type="ECO:0000256" key="4">
    <source>
        <dbReference type="ARBA" id="ARBA00022670"/>
    </source>
</evidence>
<name>A0A0G0FDS5_9BACT</name>
<evidence type="ECO:0000256" key="2">
    <source>
        <dbReference type="ARBA" id="ARBA00004141"/>
    </source>
</evidence>
<keyword evidence="4 13" id="KW-0645">Protease</keyword>
<evidence type="ECO:0000313" key="13">
    <source>
        <dbReference type="EMBL" id="KKQ11725.1"/>
    </source>
</evidence>
<evidence type="ECO:0000256" key="8">
    <source>
        <dbReference type="ARBA" id="ARBA00022989"/>
    </source>
</evidence>
<dbReference type="GO" id="GO:0004222">
    <property type="term" value="F:metalloendopeptidase activity"/>
    <property type="evidence" value="ECO:0007669"/>
    <property type="project" value="InterPro"/>
</dbReference>
<keyword evidence="7" id="KW-0862">Zinc</keyword>
<dbReference type="AlphaFoldDB" id="A0A0G0FDS5"/>
<comment type="caution">
    <text evidence="13">The sequence shown here is derived from an EMBL/GenBank/DDBJ whole genome shotgun (WGS) entry which is preliminary data.</text>
</comment>
<dbReference type="GO" id="GO:0016020">
    <property type="term" value="C:membrane"/>
    <property type="evidence" value="ECO:0007669"/>
    <property type="project" value="UniProtKB-SubCell"/>
</dbReference>
<evidence type="ECO:0000259" key="12">
    <source>
        <dbReference type="Pfam" id="PF02163"/>
    </source>
</evidence>
<comment type="subcellular location">
    <subcellularLocation>
        <location evidence="2">Membrane</location>
        <topology evidence="2">Multi-pass membrane protein</topology>
    </subcellularLocation>
</comment>
<protein>
    <submittedName>
        <fullName evidence="13">RIP metalloprotease RseP</fullName>
    </submittedName>
</protein>
<sequence>MLSILVNILLFIAVIGILTFVHELGHFLSAKLIKATVLEFSLGFGPKLLSKKFKGTEYNIRLLPLGGFVKILGDGDPEKKEIKEKSKEDDGNLHNKPRLAQIFVMLAGVTMNVFFAIVMYFIILGSSGWKMTLDWSFEDFKPTGAKIVKEVVEPVKYSEVIDGGGAAIAQLPAEGTIMTIAGENIISSNQVGEVLRVHKGESVDMNICNEACNIYSVQVSDTGTIGIALPTNYYVIISYEDSKLTAGFSHFVNTVRLISMKFGQLFSEAKTTGDYSEISNSVSGPVGIYFLIDYFKDLGFLTFLSLMGDLSLSLAIMNLLPIPALDGGRVGILLIESILRKDLNEKVKTLIINGSFILLMILVIFIMVKDVLNIQNIKDMFR</sequence>
<comment type="cofactor">
    <cofactor evidence="1">
        <name>Zn(2+)</name>
        <dbReference type="ChEBI" id="CHEBI:29105"/>
    </cofactor>
</comment>
<evidence type="ECO:0000256" key="9">
    <source>
        <dbReference type="ARBA" id="ARBA00023049"/>
    </source>
</evidence>
<dbReference type="InterPro" id="IPR008915">
    <property type="entry name" value="Peptidase_M50"/>
</dbReference>
<keyword evidence="5 11" id="KW-0812">Transmembrane</keyword>
<reference evidence="13 14" key="1">
    <citation type="journal article" date="2015" name="Nature">
        <title>rRNA introns, odd ribosomes, and small enigmatic genomes across a large radiation of phyla.</title>
        <authorList>
            <person name="Brown C.T."/>
            <person name="Hug L.A."/>
            <person name="Thomas B.C."/>
            <person name="Sharon I."/>
            <person name="Castelle C.J."/>
            <person name="Singh A."/>
            <person name="Wilkins M.J."/>
            <person name="Williams K.H."/>
            <person name="Banfield J.F."/>
        </authorList>
    </citation>
    <scope>NUCLEOTIDE SEQUENCE [LARGE SCALE GENOMIC DNA]</scope>
</reference>
<proteinExistence type="inferred from homology"/>
<dbReference type="Pfam" id="PF02163">
    <property type="entry name" value="Peptidase_M50"/>
    <property type="match status" value="1"/>
</dbReference>
<dbReference type="PANTHER" id="PTHR42837">
    <property type="entry name" value="REGULATOR OF SIGMA-E PROTEASE RSEP"/>
    <property type="match status" value="1"/>
</dbReference>